<dbReference type="AlphaFoldDB" id="A0A136IK15"/>
<evidence type="ECO:0000313" key="4">
    <source>
        <dbReference type="Proteomes" id="UP000070501"/>
    </source>
</evidence>
<reference evidence="4" key="1">
    <citation type="submission" date="2016-02" db="EMBL/GenBank/DDBJ databases">
        <title>Draft genome sequence of Microdochium bolleyi, a fungal endophyte of beachgrass.</title>
        <authorList>
            <consortium name="DOE Joint Genome Institute"/>
            <person name="David A.S."/>
            <person name="May G."/>
            <person name="Haridas S."/>
            <person name="Lim J."/>
            <person name="Wang M."/>
            <person name="Labutti K."/>
            <person name="Lipzen A."/>
            <person name="Barry K."/>
            <person name="Grigoriev I.V."/>
        </authorList>
    </citation>
    <scope>NUCLEOTIDE SEQUENCE [LARGE SCALE GENOMIC DNA]</scope>
    <source>
        <strain evidence="4">J235TASD1</strain>
    </source>
</reference>
<feature type="signal peptide" evidence="2">
    <location>
        <begin position="1"/>
        <end position="19"/>
    </location>
</feature>
<keyword evidence="4" id="KW-1185">Reference proteome</keyword>
<feature type="compositionally biased region" description="Basic and acidic residues" evidence="1">
    <location>
        <begin position="175"/>
        <end position="192"/>
    </location>
</feature>
<sequence length="571" mass="62957">MALAIVIQVLLAPSVFNTAATPTYSATGAVEKRANWRSVLRVHGLELATPYGEVTWSKKGARDSTKDLAWISRGLPVFYGGDAGLEGSDHRAERLSVGDDTVTDVPGDPEGWNWQMLDVDTGWYNSSPSSRTLRHHGRPGPQGKGQTGGARKRRRPARRQDGADTPSLRIRMRHKDPMERGGDKTEGADHRGPGPAVATMGRCGLTARQRYLGFREVGETKKYDAEGARRHARTTTTRNRRGSEMTPRKAAGAEPMNCRSPFWSLENALDKVLELPIEIGRAGDSSRLTGCITVVGIMVADCVSFGESVKEDVFSKSILPKLVIPNRRCRVRNVIKTYYDSLDTYPKFLVTRYLEQILEAWLIQHHAPGAEVALAEKQPSSFTGSVAQPPAPQRVYVATELLVACLVGTDDDETGHTHERASLSTLLLRRPPPDAVDPERPRPRNKIFTQRYKRDNVETNTAAHPSHGTINSRLLPPPIGSTTTSTEPVRIYLIRTIACSCSTVRQRAPAPIIDSSTCRVRRWISPTASRSAFLYFYSGSSLGSVASIIPDQLRPVLLTLLARRFVKLLVL</sequence>
<evidence type="ECO:0000313" key="3">
    <source>
        <dbReference type="EMBL" id="KXJ85255.1"/>
    </source>
</evidence>
<feature type="region of interest" description="Disordered" evidence="1">
    <location>
        <begin position="224"/>
        <end position="255"/>
    </location>
</feature>
<organism evidence="3 4">
    <name type="scientific">Microdochium bolleyi</name>
    <dbReference type="NCBI Taxonomy" id="196109"/>
    <lineage>
        <taxon>Eukaryota</taxon>
        <taxon>Fungi</taxon>
        <taxon>Dikarya</taxon>
        <taxon>Ascomycota</taxon>
        <taxon>Pezizomycotina</taxon>
        <taxon>Sordariomycetes</taxon>
        <taxon>Xylariomycetidae</taxon>
        <taxon>Xylariales</taxon>
        <taxon>Microdochiaceae</taxon>
        <taxon>Microdochium</taxon>
    </lineage>
</organism>
<dbReference type="InParanoid" id="A0A136IK15"/>
<name>A0A136IK15_9PEZI</name>
<protein>
    <submittedName>
        <fullName evidence="3">Uncharacterized protein</fullName>
    </submittedName>
</protein>
<evidence type="ECO:0000256" key="1">
    <source>
        <dbReference type="SAM" id="MobiDB-lite"/>
    </source>
</evidence>
<dbReference type="Proteomes" id="UP000070501">
    <property type="component" value="Unassembled WGS sequence"/>
</dbReference>
<accession>A0A136IK15</accession>
<proteinExistence type="predicted"/>
<gene>
    <name evidence="3" type="ORF">Micbo1qcDRAFT_180963</name>
</gene>
<dbReference type="EMBL" id="KQ964288">
    <property type="protein sequence ID" value="KXJ85255.1"/>
    <property type="molecule type" value="Genomic_DNA"/>
</dbReference>
<feature type="chain" id="PRO_5007292729" evidence="2">
    <location>
        <begin position="20"/>
        <end position="571"/>
    </location>
</feature>
<feature type="region of interest" description="Disordered" evidence="1">
    <location>
        <begin position="125"/>
        <end position="200"/>
    </location>
</feature>
<evidence type="ECO:0000256" key="2">
    <source>
        <dbReference type="SAM" id="SignalP"/>
    </source>
</evidence>
<keyword evidence="2" id="KW-0732">Signal</keyword>